<keyword evidence="3" id="KW-1185">Reference proteome</keyword>
<sequence>MSYELIKWVHVLSSTILFGTGIGSAFYMFVANRSKDTRDIYFAVRHVVIADWLFTTPAVIVQLLSGLYMVHMAGYSLTDLWILWGLLLYVFAGACWVPVVWMQIKMRDMARIAIDTGTSLPERYWRLDHWWITLGSLAFPAIVIVFWLMVSKPV</sequence>
<dbReference type="RefSeq" id="WP_189487790.1">
    <property type="nucleotide sequence ID" value="NZ_BMZB01000004.1"/>
</dbReference>
<dbReference type="EMBL" id="BMZB01000004">
    <property type="protein sequence ID" value="GGZ40417.1"/>
    <property type="molecule type" value="Genomic_DNA"/>
</dbReference>
<evidence type="ECO:0000256" key="1">
    <source>
        <dbReference type="SAM" id="Phobius"/>
    </source>
</evidence>
<evidence type="ECO:0000313" key="3">
    <source>
        <dbReference type="Proteomes" id="UP000662572"/>
    </source>
</evidence>
<accession>A0A918QDL2</accession>
<name>A0A918QDL2_9CAUL</name>
<keyword evidence="1" id="KW-0472">Membrane</keyword>
<protein>
    <submittedName>
        <fullName evidence="2">Membrane protein</fullName>
    </submittedName>
</protein>
<keyword evidence="1" id="KW-0812">Transmembrane</keyword>
<dbReference type="Pfam" id="PF10027">
    <property type="entry name" value="DUF2269"/>
    <property type="match status" value="1"/>
</dbReference>
<reference evidence="2" key="2">
    <citation type="submission" date="2020-09" db="EMBL/GenBank/DDBJ databases">
        <authorList>
            <person name="Sun Q."/>
            <person name="Kim S."/>
        </authorList>
    </citation>
    <scope>NUCLEOTIDE SEQUENCE</scope>
    <source>
        <strain evidence="2">KCTC 32296</strain>
    </source>
</reference>
<dbReference type="InterPro" id="IPR018729">
    <property type="entry name" value="DUF2269_transmembrane"/>
</dbReference>
<evidence type="ECO:0000313" key="2">
    <source>
        <dbReference type="EMBL" id="GGZ40417.1"/>
    </source>
</evidence>
<feature type="transmembrane region" description="Helical" evidence="1">
    <location>
        <begin position="130"/>
        <end position="150"/>
    </location>
</feature>
<feature type="transmembrane region" description="Helical" evidence="1">
    <location>
        <begin position="6"/>
        <end position="30"/>
    </location>
</feature>
<comment type="caution">
    <text evidence="2">The sequence shown here is derived from an EMBL/GenBank/DDBJ whole genome shotgun (WGS) entry which is preliminary data.</text>
</comment>
<feature type="transmembrane region" description="Helical" evidence="1">
    <location>
        <begin position="42"/>
        <end position="69"/>
    </location>
</feature>
<feature type="transmembrane region" description="Helical" evidence="1">
    <location>
        <begin position="81"/>
        <end position="101"/>
    </location>
</feature>
<proteinExistence type="predicted"/>
<gene>
    <name evidence="2" type="ORF">GCM10011273_28930</name>
</gene>
<keyword evidence="1" id="KW-1133">Transmembrane helix</keyword>
<reference evidence="2" key="1">
    <citation type="journal article" date="2014" name="Int. J. Syst. Evol. Microbiol.">
        <title>Complete genome sequence of Corynebacterium casei LMG S-19264T (=DSM 44701T), isolated from a smear-ripened cheese.</title>
        <authorList>
            <consortium name="US DOE Joint Genome Institute (JGI-PGF)"/>
            <person name="Walter F."/>
            <person name="Albersmeier A."/>
            <person name="Kalinowski J."/>
            <person name="Ruckert C."/>
        </authorList>
    </citation>
    <scope>NUCLEOTIDE SEQUENCE</scope>
    <source>
        <strain evidence="2">KCTC 32296</strain>
    </source>
</reference>
<organism evidence="2 3">
    <name type="scientific">Asticcacaulis endophyticus</name>
    <dbReference type="NCBI Taxonomy" id="1395890"/>
    <lineage>
        <taxon>Bacteria</taxon>
        <taxon>Pseudomonadati</taxon>
        <taxon>Pseudomonadota</taxon>
        <taxon>Alphaproteobacteria</taxon>
        <taxon>Caulobacterales</taxon>
        <taxon>Caulobacteraceae</taxon>
        <taxon>Asticcacaulis</taxon>
    </lineage>
</organism>
<dbReference type="AlphaFoldDB" id="A0A918QDL2"/>
<dbReference type="Proteomes" id="UP000662572">
    <property type="component" value="Unassembled WGS sequence"/>
</dbReference>